<dbReference type="PANTHER" id="PTHR33445">
    <property type="entry name" value="ATP SYNTHASE SUBUNIT B', CHLOROPLASTIC"/>
    <property type="match status" value="1"/>
</dbReference>
<dbReference type="GO" id="GO:0005886">
    <property type="term" value="C:plasma membrane"/>
    <property type="evidence" value="ECO:0007669"/>
    <property type="project" value="UniProtKB-SubCell"/>
</dbReference>
<organism evidence="16 17">
    <name type="scientific">PS1 clade bacterium</name>
    <dbReference type="NCBI Taxonomy" id="2175152"/>
    <lineage>
        <taxon>Bacteria</taxon>
        <taxon>Pseudomonadati</taxon>
        <taxon>Pseudomonadota</taxon>
        <taxon>Alphaproteobacteria</taxon>
        <taxon>PS1 clade</taxon>
    </lineage>
</organism>
<comment type="subcellular location">
    <subcellularLocation>
        <location evidence="13">Cell membrane</location>
        <topology evidence="13">Single-pass membrane protein</topology>
    </subcellularLocation>
    <subcellularLocation>
        <location evidence="12">Endomembrane system</location>
        <topology evidence="12">Single-pass membrane protein</topology>
    </subcellularLocation>
</comment>
<dbReference type="HAMAP" id="MF_01398">
    <property type="entry name" value="ATP_synth_b_bprime"/>
    <property type="match status" value="1"/>
</dbReference>
<dbReference type="EMBL" id="JADHOK010000005">
    <property type="protein sequence ID" value="MBL6761228.1"/>
    <property type="molecule type" value="Genomic_DNA"/>
</dbReference>
<evidence type="ECO:0000256" key="8">
    <source>
        <dbReference type="ARBA" id="ARBA00023136"/>
    </source>
</evidence>
<keyword evidence="6 13" id="KW-1133">Transmembrane helix</keyword>
<evidence type="ECO:0000256" key="3">
    <source>
        <dbReference type="ARBA" id="ARBA00022547"/>
    </source>
</evidence>
<dbReference type="InterPro" id="IPR002146">
    <property type="entry name" value="ATP_synth_b/b'su_bac/chlpt"/>
</dbReference>
<evidence type="ECO:0000256" key="15">
    <source>
        <dbReference type="SAM" id="Coils"/>
    </source>
</evidence>
<comment type="caution">
    <text evidence="16">The sequence shown here is derived from an EMBL/GenBank/DDBJ whole genome shotgun (WGS) entry which is preliminary data.</text>
</comment>
<sequence length="161" mass="17124">MPQLDPSTFGSQLFWLLVCFGALYLVLSFIVIPRISRTLETRAETMESDLAEAEKLRGQAEAALAAYEEALAEARSRALVLAQEMRAEVQAETDRQKAELDAQLAEQAAGADKILAAARDAAMADLKTAAAELVGDVMQAIGTDKAADGDVAKALDKVAAE</sequence>
<accession>A0A937HJ62</accession>
<evidence type="ECO:0000256" key="4">
    <source>
        <dbReference type="ARBA" id="ARBA00022692"/>
    </source>
</evidence>
<comment type="similarity">
    <text evidence="1 13 14">Belongs to the ATPase B chain family.</text>
</comment>
<keyword evidence="13" id="KW-1003">Cell membrane</keyword>
<feature type="transmembrane region" description="Helical" evidence="13">
    <location>
        <begin position="12"/>
        <end position="32"/>
    </location>
</feature>
<dbReference type="AlphaFoldDB" id="A0A937HJ62"/>
<name>A0A937HJ62_9PROT</name>
<keyword evidence="3 13" id="KW-0138">CF(0)</keyword>
<evidence type="ECO:0000256" key="1">
    <source>
        <dbReference type="ARBA" id="ARBA00005513"/>
    </source>
</evidence>
<dbReference type="Pfam" id="PF00430">
    <property type="entry name" value="ATP-synt_B"/>
    <property type="match status" value="1"/>
</dbReference>
<keyword evidence="7 13" id="KW-0406">Ion transport</keyword>
<keyword evidence="2 13" id="KW-0813">Transport</keyword>
<evidence type="ECO:0000256" key="10">
    <source>
        <dbReference type="ARBA" id="ARBA00025198"/>
    </source>
</evidence>
<evidence type="ECO:0000256" key="11">
    <source>
        <dbReference type="ARBA" id="ARBA00025614"/>
    </source>
</evidence>
<reference evidence="16" key="1">
    <citation type="submission" date="2020-10" db="EMBL/GenBank/DDBJ databases">
        <title>Microbiome of the Black Sea water column analyzed by genome centric metagenomics.</title>
        <authorList>
            <person name="Cabello-Yeves P.J."/>
            <person name="Callieri C."/>
            <person name="Picazo A."/>
            <person name="Mehrshad M."/>
            <person name="Haro-Moreno J.M."/>
            <person name="Roda-Garcia J."/>
            <person name="Dzembekova N."/>
            <person name="Slabakova V."/>
            <person name="Slabakova N."/>
            <person name="Moncheva S."/>
            <person name="Rodriguez-Valera F."/>
        </authorList>
    </citation>
    <scope>NUCLEOTIDE SEQUENCE</scope>
    <source>
        <strain evidence="16">BS307-5m-G5</strain>
    </source>
</reference>
<evidence type="ECO:0000256" key="12">
    <source>
        <dbReference type="ARBA" id="ARBA00037847"/>
    </source>
</evidence>
<keyword evidence="15" id="KW-0175">Coiled coil</keyword>
<evidence type="ECO:0000256" key="2">
    <source>
        <dbReference type="ARBA" id="ARBA00022448"/>
    </source>
</evidence>
<gene>
    <name evidence="13" type="primary">atpF</name>
    <name evidence="16" type="ORF">ISQ19_00850</name>
</gene>
<protein>
    <recommendedName>
        <fullName evidence="13">ATP synthase subunit b</fullName>
    </recommendedName>
    <alternativeName>
        <fullName evidence="13">ATP synthase F(0) sector subunit b</fullName>
    </alternativeName>
    <alternativeName>
        <fullName evidence="13">ATPase subunit I</fullName>
    </alternativeName>
    <alternativeName>
        <fullName evidence="13">F-type ATPase subunit b</fullName>
        <shortName evidence="13">F-ATPase subunit b</shortName>
    </alternativeName>
</protein>
<evidence type="ECO:0000256" key="7">
    <source>
        <dbReference type="ARBA" id="ARBA00023065"/>
    </source>
</evidence>
<comment type="function">
    <text evidence="11">Component of the F(0) channel, it forms part of the peripheral stalk, linking F(1) to F(0). The b'-subunit is a diverged and duplicated form of b found in plants and photosynthetic bacteria.</text>
</comment>
<dbReference type="GO" id="GO:0012505">
    <property type="term" value="C:endomembrane system"/>
    <property type="evidence" value="ECO:0007669"/>
    <property type="project" value="UniProtKB-SubCell"/>
</dbReference>
<proteinExistence type="inferred from homology"/>
<keyword evidence="8 13" id="KW-0472">Membrane</keyword>
<keyword evidence="5 13" id="KW-0375">Hydrogen ion transport</keyword>
<keyword evidence="4 13" id="KW-0812">Transmembrane</keyword>
<dbReference type="GO" id="GO:0046933">
    <property type="term" value="F:proton-transporting ATP synthase activity, rotational mechanism"/>
    <property type="evidence" value="ECO:0007669"/>
    <property type="project" value="UniProtKB-UniRule"/>
</dbReference>
<evidence type="ECO:0000256" key="6">
    <source>
        <dbReference type="ARBA" id="ARBA00022989"/>
    </source>
</evidence>
<dbReference type="GO" id="GO:0046961">
    <property type="term" value="F:proton-transporting ATPase activity, rotational mechanism"/>
    <property type="evidence" value="ECO:0007669"/>
    <property type="project" value="TreeGrafter"/>
</dbReference>
<evidence type="ECO:0000256" key="9">
    <source>
        <dbReference type="ARBA" id="ARBA00023310"/>
    </source>
</evidence>
<comment type="subunit">
    <text evidence="13">F-type ATPases have 2 components, F(1) - the catalytic core - and F(0) - the membrane proton channel. F(1) has five subunits: alpha(3), beta(3), gamma(1), delta(1), epsilon(1). F(0) has three main subunits: a(1), b(2) and c(10-14). The alpha and beta chains form an alternating ring which encloses part of the gamma chain. F(1) is attached to F(0) by a central stalk formed by the gamma and epsilon chains, while a peripheral stalk is formed by the delta and b chains.</text>
</comment>
<keyword evidence="9 13" id="KW-0066">ATP synthesis</keyword>
<evidence type="ECO:0000313" key="16">
    <source>
        <dbReference type="EMBL" id="MBL6761228.1"/>
    </source>
</evidence>
<evidence type="ECO:0000256" key="14">
    <source>
        <dbReference type="RuleBase" id="RU003848"/>
    </source>
</evidence>
<dbReference type="PANTHER" id="PTHR33445:SF1">
    <property type="entry name" value="ATP SYNTHASE SUBUNIT B"/>
    <property type="match status" value="1"/>
</dbReference>
<dbReference type="InterPro" id="IPR050059">
    <property type="entry name" value="ATP_synthase_B_chain"/>
</dbReference>
<feature type="coiled-coil region" evidence="15">
    <location>
        <begin position="36"/>
        <end position="106"/>
    </location>
</feature>
<evidence type="ECO:0000256" key="5">
    <source>
        <dbReference type="ARBA" id="ARBA00022781"/>
    </source>
</evidence>
<evidence type="ECO:0000256" key="13">
    <source>
        <dbReference type="HAMAP-Rule" id="MF_01398"/>
    </source>
</evidence>
<dbReference type="GO" id="GO:0045259">
    <property type="term" value="C:proton-transporting ATP synthase complex"/>
    <property type="evidence" value="ECO:0007669"/>
    <property type="project" value="UniProtKB-KW"/>
</dbReference>
<dbReference type="Proteomes" id="UP000785783">
    <property type="component" value="Unassembled WGS sequence"/>
</dbReference>
<comment type="function">
    <text evidence="10 13">F(1)F(0) ATP synthase produces ATP from ADP in the presence of a proton or sodium gradient. F-type ATPases consist of two structural domains, F(1) containing the extramembraneous catalytic core and F(0) containing the membrane proton channel, linked together by a central stalk and a peripheral stalk. During catalysis, ATP synthesis in the catalytic domain of F(1) is coupled via a rotary mechanism of the central stalk subunits to proton translocation.</text>
</comment>
<evidence type="ECO:0000313" key="17">
    <source>
        <dbReference type="Proteomes" id="UP000785783"/>
    </source>
</evidence>